<gene>
    <name evidence="4" type="ORF">MNBD_GAMMA07-1914</name>
</gene>
<dbReference type="InterPro" id="IPR005835">
    <property type="entry name" value="NTP_transferase_dom"/>
</dbReference>
<protein>
    <submittedName>
        <fullName evidence="4">Glucose-1-phosphate thymidylyltransferase</fullName>
        <ecNumber evidence="4">2.7.7.24</ecNumber>
    </submittedName>
</protein>
<dbReference type="PANTHER" id="PTHR43584">
    <property type="entry name" value="NUCLEOTIDYL TRANSFERASE"/>
    <property type="match status" value="1"/>
</dbReference>
<reference evidence="4" key="1">
    <citation type="submission" date="2018-06" db="EMBL/GenBank/DDBJ databases">
        <authorList>
            <person name="Zhirakovskaya E."/>
        </authorList>
    </citation>
    <scope>NUCLEOTIDE SEQUENCE</scope>
</reference>
<feature type="domain" description="Nucleotidyl transferase" evidence="3">
    <location>
        <begin position="1"/>
        <end position="124"/>
    </location>
</feature>
<dbReference type="EC" id="2.7.7.24" evidence="4"/>
<proteinExistence type="predicted"/>
<dbReference type="GO" id="GO:0008879">
    <property type="term" value="F:glucose-1-phosphate thymidylyltransferase activity"/>
    <property type="evidence" value="ECO:0007669"/>
    <property type="project" value="UniProtKB-EC"/>
</dbReference>
<dbReference type="CDD" id="cd06422">
    <property type="entry name" value="NTP_transferase_like_1"/>
    <property type="match status" value="1"/>
</dbReference>
<keyword evidence="1 4" id="KW-0808">Transferase</keyword>
<evidence type="ECO:0000256" key="1">
    <source>
        <dbReference type="ARBA" id="ARBA00022679"/>
    </source>
</evidence>
<dbReference type="SUPFAM" id="SSF53448">
    <property type="entry name" value="Nucleotide-diphospho-sugar transferases"/>
    <property type="match status" value="1"/>
</dbReference>
<dbReference type="InterPro" id="IPR029044">
    <property type="entry name" value="Nucleotide-diphossugar_trans"/>
</dbReference>
<dbReference type="InterPro" id="IPR054790">
    <property type="entry name" value="MurU"/>
</dbReference>
<sequence length="219" mass="24322">MILAAGRGERLRPLTDTTPKPLLKAGEKRLIEYHLFNLAQAGFEEVVINVAWLGQQIMSALGDGSKYNLKIIYSNERNQMLETGGGIYHALPLLGEAPFLVVNADVWTDYPLAKLYDFPLEDKAHLVLVNNPGHHALGDFALDSGRLVESGDKLLTYSGLGVYSSEFFVNYQPGKYPLAPMIKAYIVENQISGELFSGQWADIGTRQRLNDLNVFLSHI</sequence>
<evidence type="ECO:0000259" key="3">
    <source>
        <dbReference type="Pfam" id="PF00483"/>
    </source>
</evidence>
<evidence type="ECO:0000256" key="2">
    <source>
        <dbReference type="ARBA" id="ARBA00022695"/>
    </source>
</evidence>
<name>A0A3B0WUK0_9ZZZZ</name>
<evidence type="ECO:0000313" key="4">
    <source>
        <dbReference type="EMBL" id="VAW52859.1"/>
    </source>
</evidence>
<dbReference type="PANTHER" id="PTHR43584:SF8">
    <property type="entry name" value="N-ACETYLMURAMATE ALPHA-1-PHOSPHATE URIDYLYLTRANSFERASE"/>
    <property type="match status" value="1"/>
</dbReference>
<dbReference type="Gene3D" id="3.90.550.10">
    <property type="entry name" value="Spore Coat Polysaccharide Biosynthesis Protein SpsA, Chain A"/>
    <property type="match status" value="1"/>
</dbReference>
<dbReference type="Pfam" id="PF00483">
    <property type="entry name" value="NTP_transferase"/>
    <property type="match status" value="1"/>
</dbReference>
<dbReference type="NCBIfam" id="NF045761">
    <property type="entry name" value="NAMPUrTaseMurU"/>
    <property type="match status" value="1"/>
</dbReference>
<keyword evidence="2 4" id="KW-0548">Nucleotidyltransferase</keyword>
<organism evidence="4">
    <name type="scientific">hydrothermal vent metagenome</name>
    <dbReference type="NCBI Taxonomy" id="652676"/>
    <lineage>
        <taxon>unclassified sequences</taxon>
        <taxon>metagenomes</taxon>
        <taxon>ecological metagenomes</taxon>
    </lineage>
</organism>
<dbReference type="EMBL" id="UOFF01000009">
    <property type="protein sequence ID" value="VAW52859.1"/>
    <property type="molecule type" value="Genomic_DNA"/>
</dbReference>
<accession>A0A3B0WUK0</accession>
<dbReference type="InterPro" id="IPR050065">
    <property type="entry name" value="GlmU-like"/>
</dbReference>
<dbReference type="AlphaFoldDB" id="A0A3B0WUK0"/>